<keyword evidence="3" id="KW-1185">Reference proteome</keyword>
<accession>A0A3S0XSC0</accession>
<reference evidence="2 3" key="1">
    <citation type="submission" date="2018-12" db="EMBL/GenBank/DDBJ databases">
        <title>Legionella sp,whole genome shotgun sequence.</title>
        <authorList>
            <person name="Wu H."/>
        </authorList>
    </citation>
    <scope>NUCLEOTIDE SEQUENCE [LARGE SCALE GENOMIC DNA]</scope>
    <source>
        <strain evidence="3">km714</strain>
    </source>
</reference>
<dbReference type="EMBL" id="RZGR01000029">
    <property type="protein sequence ID" value="RUQ82101.1"/>
    <property type="molecule type" value="Genomic_DNA"/>
</dbReference>
<feature type="compositionally biased region" description="Basic residues" evidence="1">
    <location>
        <begin position="1"/>
        <end position="10"/>
    </location>
</feature>
<feature type="region of interest" description="Disordered" evidence="1">
    <location>
        <begin position="1"/>
        <end position="69"/>
    </location>
</feature>
<proteinExistence type="predicted"/>
<sequence>MHMPPAKKQRREAPQIQVSPQEIWASPQVPDFIFDSESVPASNATPGSESNATPGSEHEPRGHKRGRAERDLFVDTDLEMEHATYPAACSTPPQLVANTTPHPPQRMDETLAIEAEKKRAKHSARLIFRRRKGNFFTEQEIEAFTKQLTSPLFAKEWEASYRKLISNHTGSFADVPQKVNKNSALRQKGYRSGRDGKNRGVKEKTAAQLETLKKTKGEDWVLGYIDGWNSIKLAKKDADYRRGKKAGRGAGLVHTKFDREKLLEKHKEYWLKGYLEGYKETSSKTTSKEAHYNRGKRSGALAANYEWAFSEKNLVDKYGRDFFDGFRASYAAKLPLSSESREYNRGFKSGYIASRLGCGISEKRLAKRDAKYGEGYKEGYKLGEQNFAGQQSVNLAKYNGVRAALAGFKRPNEAHFKAQKKDADYQKHYLESYDEAIKRFGVVDHKTLTYYRVEDCVVVSFYSSQLEQDSEEKKLACKKAEFLHKNLKKLYEKTILKEEADELQMRVRGALLVIDNYQVLEEELGFISLEQLADLPAEDMAYYRQIIKEPIAALMEDNVEAANNDSAIFLEIEESSVASLNLEDGIIDIFETDEFFENDDQPEALETTNFAPEESDEENISNEDDLFAAANVSSMGFFSQKQQPKDVGFSSNLGHVSNQY</sequence>
<dbReference type="RefSeq" id="WP_127111437.1">
    <property type="nucleotide sequence ID" value="NZ_RZGR01000029.1"/>
</dbReference>
<gene>
    <name evidence="2" type="ORF">EKM59_08985</name>
</gene>
<name>A0A3S0XSC0_9GAMM</name>
<evidence type="ECO:0000313" key="3">
    <source>
        <dbReference type="Proteomes" id="UP000288012"/>
    </source>
</evidence>
<evidence type="ECO:0000256" key="1">
    <source>
        <dbReference type="SAM" id="MobiDB-lite"/>
    </source>
</evidence>
<feature type="compositionally biased region" description="Polar residues" evidence="1">
    <location>
        <begin position="39"/>
        <end position="54"/>
    </location>
</feature>
<comment type="caution">
    <text evidence="2">The sequence shown here is derived from an EMBL/GenBank/DDBJ whole genome shotgun (WGS) entry which is preliminary data.</text>
</comment>
<organism evidence="2 3">
    <name type="scientific">Legionella septentrionalis</name>
    <dbReference type="NCBI Taxonomy" id="2498109"/>
    <lineage>
        <taxon>Bacteria</taxon>
        <taxon>Pseudomonadati</taxon>
        <taxon>Pseudomonadota</taxon>
        <taxon>Gammaproteobacteria</taxon>
        <taxon>Legionellales</taxon>
        <taxon>Legionellaceae</taxon>
        <taxon>Legionella</taxon>
    </lineage>
</organism>
<dbReference type="AlphaFoldDB" id="A0A3S0XSC0"/>
<protein>
    <submittedName>
        <fullName evidence="2">Uncharacterized protein</fullName>
    </submittedName>
</protein>
<evidence type="ECO:0000313" key="2">
    <source>
        <dbReference type="EMBL" id="RUQ82101.1"/>
    </source>
</evidence>
<dbReference type="Proteomes" id="UP000288012">
    <property type="component" value="Unassembled WGS sequence"/>
</dbReference>